<proteinExistence type="predicted"/>
<dbReference type="GeneID" id="19010671"/>
<keyword evidence="1" id="KW-0812">Transmembrane</keyword>
<evidence type="ECO:0000313" key="3">
    <source>
        <dbReference type="Proteomes" id="UP000198341"/>
    </source>
</evidence>
<dbReference type="RefSeq" id="XP_007508050.1">
    <property type="nucleotide sequence ID" value="XM_007507988.1"/>
</dbReference>
<name>K8ES34_9CHLO</name>
<organism evidence="2 3">
    <name type="scientific">Bathycoccus prasinos</name>
    <dbReference type="NCBI Taxonomy" id="41875"/>
    <lineage>
        <taxon>Eukaryota</taxon>
        <taxon>Viridiplantae</taxon>
        <taxon>Chlorophyta</taxon>
        <taxon>Mamiellophyceae</taxon>
        <taxon>Mamiellales</taxon>
        <taxon>Bathycoccaceae</taxon>
        <taxon>Bathycoccus</taxon>
    </lineage>
</organism>
<evidence type="ECO:0000256" key="1">
    <source>
        <dbReference type="SAM" id="Phobius"/>
    </source>
</evidence>
<gene>
    <name evidence="2" type="ordered locus">Bathy19g00640</name>
</gene>
<protein>
    <submittedName>
        <fullName evidence="2">Glycosyltransferase family 4</fullName>
    </submittedName>
</protein>
<accession>K8ES34</accession>
<dbReference type="EMBL" id="FO082260">
    <property type="protein sequence ID" value="CCO20769.1"/>
    <property type="molecule type" value="Genomic_DNA"/>
</dbReference>
<sequence length="429" mass="49654">MQKQKGCTLLLKAGRSTAYSSVVLISFFIYAFLLKWKTLIEEETLYLSLNHDVFELIRTRALDKELIHGYDKVKVSGGFLYRSQLAIEDIHLSTDAENYAEKIFREKGTGYIDYQMPDSAWRTVDYGYVSFPSLRDCKYQGASGESIFLSSMLAAEGFRPKLISNFIQHYEKLGVRNEKMLFTIQITDNVESKVLSNLISILKSKGVYFDVFLGKWSSEALMYHQAHKLLHCTSREDWIIVADSDEFHEYPGNNVSEFLFKIGAQGYNVVNGIFLDRVASNGNLLELTGNEKLFKKFNLGCRLHNKFHLGTPKKVMAFKGYLRINRGHHRLALCWFWTRRNYLHLTPWSECPPKNEDEIKPFEKRLNVHHFKWMKGQYEATSHKAMVWKGSSVEVSYLRVLEHLKKCGGICVLNPELKCTKNLSPFMRS</sequence>
<dbReference type="KEGG" id="bpg:Bathy19g00640"/>
<dbReference type="AlphaFoldDB" id="K8ES34"/>
<dbReference type="STRING" id="41875.K8ES34"/>
<keyword evidence="3" id="KW-1185">Reference proteome</keyword>
<keyword evidence="1" id="KW-0472">Membrane</keyword>
<keyword evidence="1" id="KW-1133">Transmembrane helix</keyword>
<dbReference type="Proteomes" id="UP000198341">
    <property type="component" value="Chromosome 19"/>
</dbReference>
<reference evidence="2 3" key="1">
    <citation type="submission" date="2011-10" db="EMBL/GenBank/DDBJ databases">
        <authorList>
            <person name="Genoscope - CEA"/>
        </authorList>
    </citation>
    <scope>NUCLEOTIDE SEQUENCE [LARGE SCALE GENOMIC DNA]</scope>
    <source>
        <strain evidence="2 3">RCC 1105</strain>
    </source>
</reference>
<feature type="transmembrane region" description="Helical" evidence="1">
    <location>
        <begin position="18"/>
        <end position="36"/>
    </location>
</feature>
<evidence type="ECO:0000313" key="2">
    <source>
        <dbReference type="EMBL" id="CCO20769.1"/>
    </source>
</evidence>
<dbReference type="OrthoDB" id="505426at2759"/>